<organism evidence="3">
    <name type="scientific">Metarhizium acridum (strain CQMa 102)</name>
    <dbReference type="NCBI Taxonomy" id="655827"/>
    <lineage>
        <taxon>Eukaryota</taxon>
        <taxon>Fungi</taxon>
        <taxon>Dikarya</taxon>
        <taxon>Ascomycota</taxon>
        <taxon>Pezizomycotina</taxon>
        <taxon>Sordariomycetes</taxon>
        <taxon>Hypocreomycetidae</taxon>
        <taxon>Hypocreales</taxon>
        <taxon>Clavicipitaceae</taxon>
        <taxon>Metarhizium</taxon>
    </lineage>
</organism>
<dbReference type="InterPro" id="IPR013154">
    <property type="entry name" value="ADH-like_N"/>
</dbReference>
<evidence type="ECO:0000313" key="2">
    <source>
        <dbReference type="EMBL" id="EFY84680.1"/>
    </source>
</evidence>
<dbReference type="Gene3D" id="3.90.180.10">
    <property type="entry name" value="Medium-chain alcohol dehydrogenases, catalytic domain"/>
    <property type="match status" value="1"/>
</dbReference>
<dbReference type="GeneID" id="19253581"/>
<protein>
    <submittedName>
        <fullName evidence="2">Zinc-containing alcohol dehydrogenase, putative</fullName>
    </submittedName>
</protein>
<dbReference type="HOGENOM" id="CLU_026673_3_3_1"/>
<accession>E9EHC2</accession>
<dbReference type="Pfam" id="PF13602">
    <property type="entry name" value="ADH_zinc_N_2"/>
    <property type="match status" value="1"/>
</dbReference>
<dbReference type="PANTHER" id="PTHR43482">
    <property type="entry name" value="PROTEIN AST1-RELATED"/>
    <property type="match status" value="1"/>
</dbReference>
<dbReference type="OMA" id="EIMWPET"/>
<dbReference type="InParanoid" id="E9EHC2"/>
<dbReference type="SMART" id="SM00829">
    <property type="entry name" value="PKS_ER"/>
    <property type="match status" value="1"/>
</dbReference>
<gene>
    <name evidence="2" type="ORF">MAC_09270</name>
</gene>
<sequence length="365" mass="38959">MLNISGTNQAHFVQESQEQHLKQSEALFSIHLTSKVPMSGTSFPTMKAIQVTGSKGSHQVILNMAAAKPSPQQDQVLVRVHAASITADEVTWPELYDSSTRIPGHDISGVVDALGPAYMGPLKVCDQVFAMLKATSDAGGQAEYAIVSPEEIAPKPTSISHAQASALPIPFLTAWEAIHQHAKVREGGKVLITGASGAVGLVLVQIAAKILNCEVVALASAKNHAYLKSLGAAITVDYHWPNWEDSAWDVDAILDTVGGETLSKTWKCVKPNGSIVTVADPPPPWSFGRATPEELREHPDVKWVYFIVTASGAILSKLTSLLDEGTLAPIPVKSFSIDKGLEAWEYGGRRGRDGKAVIEFVGSGE</sequence>
<keyword evidence="3" id="KW-1185">Reference proteome</keyword>
<dbReference type="GO" id="GO:0016491">
    <property type="term" value="F:oxidoreductase activity"/>
    <property type="evidence" value="ECO:0007669"/>
    <property type="project" value="InterPro"/>
</dbReference>
<dbReference type="CDD" id="cd05289">
    <property type="entry name" value="MDR_like_2"/>
    <property type="match status" value="1"/>
</dbReference>
<dbReference type="OrthoDB" id="3509362at2759"/>
<proteinExistence type="predicted"/>
<dbReference type="SUPFAM" id="SSF51735">
    <property type="entry name" value="NAD(P)-binding Rossmann-fold domains"/>
    <property type="match status" value="1"/>
</dbReference>
<evidence type="ECO:0000259" key="1">
    <source>
        <dbReference type="SMART" id="SM00829"/>
    </source>
</evidence>
<dbReference type="SUPFAM" id="SSF50129">
    <property type="entry name" value="GroES-like"/>
    <property type="match status" value="1"/>
</dbReference>
<dbReference type="InterPro" id="IPR020843">
    <property type="entry name" value="ER"/>
</dbReference>
<name>E9EHC2_METAQ</name>
<feature type="domain" description="Enoyl reductase (ER)" evidence="1">
    <location>
        <begin position="56"/>
        <end position="358"/>
    </location>
</feature>
<dbReference type="KEGG" id="maw:19253581"/>
<dbReference type="PANTHER" id="PTHR43482:SF4">
    <property type="entry name" value="ALCOHOL DEHYDROGENASE, PUTATIVE (AFU_ORTHOLOGUE AFUA_7G06260)-RELATED"/>
    <property type="match status" value="1"/>
</dbReference>
<dbReference type="InterPro" id="IPR052585">
    <property type="entry name" value="Lipid_raft_assoc_Zn_ADH"/>
</dbReference>
<evidence type="ECO:0000313" key="3">
    <source>
        <dbReference type="Proteomes" id="UP000002499"/>
    </source>
</evidence>
<dbReference type="EMBL" id="GL698611">
    <property type="protein sequence ID" value="EFY84680.1"/>
    <property type="molecule type" value="Genomic_DNA"/>
</dbReference>
<dbReference type="InterPro" id="IPR036291">
    <property type="entry name" value="NAD(P)-bd_dom_sf"/>
</dbReference>
<dbReference type="Pfam" id="PF08240">
    <property type="entry name" value="ADH_N"/>
    <property type="match status" value="1"/>
</dbReference>
<dbReference type="InterPro" id="IPR011032">
    <property type="entry name" value="GroES-like_sf"/>
</dbReference>
<dbReference type="Proteomes" id="UP000002499">
    <property type="component" value="Unassembled WGS sequence"/>
</dbReference>
<dbReference type="Gene3D" id="3.40.50.720">
    <property type="entry name" value="NAD(P)-binding Rossmann-like Domain"/>
    <property type="match status" value="1"/>
</dbReference>
<dbReference type="eggNOG" id="KOG1198">
    <property type="taxonomic scope" value="Eukaryota"/>
</dbReference>
<reference evidence="2 3" key="1">
    <citation type="journal article" date="2011" name="PLoS Genet.">
        <title>Genome sequencing and comparative transcriptomics of the model entomopathogenic fungi Metarhizium anisopliae and M. acridum.</title>
        <authorList>
            <person name="Gao Q."/>
            <person name="Jin K."/>
            <person name="Ying S.H."/>
            <person name="Zhang Y."/>
            <person name="Xiao G."/>
            <person name="Shang Y."/>
            <person name="Duan Z."/>
            <person name="Hu X."/>
            <person name="Xie X.Q."/>
            <person name="Zhou G."/>
            <person name="Peng G."/>
            <person name="Luo Z."/>
            <person name="Huang W."/>
            <person name="Wang B."/>
            <person name="Fang W."/>
            <person name="Wang S."/>
            <person name="Zhong Y."/>
            <person name="Ma L.J."/>
            <person name="St Leger R.J."/>
            <person name="Zhao G.P."/>
            <person name="Pei Y."/>
            <person name="Feng M.G."/>
            <person name="Xia Y."/>
            <person name="Wang C."/>
        </authorList>
    </citation>
    <scope>NUCLEOTIDE SEQUENCE [LARGE SCALE GENOMIC DNA]</scope>
    <source>
        <strain evidence="2 3">CQMa 102</strain>
    </source>
</reference>
<dbReference type="AlphaFoldDB" id="E9EHC2"/>